<keyword evidence="1" id="KW-0812">Transmembrane</keyword>
<dbReference type="EMBL" id="CADCTD010000162">
    <property type="protein sequence ID" value="CAA9277851.1"/>
    <property type="molecule type" value="Genomic_DNA"/>
</dbReference>
<name>A0A6J4JFJ9_9PROT</name>
<evidence type="ECO:0000313" key="2">
    <source>
        <dbReference type="EMBL" id="CAA9277851.1"/>
    </source>
</evidence>
<proteinExistence type="predicted"/>
<dbReference type="InterPro" id="IPR029058">
    <property type="entry name" value="AB_hydrolase_fold"/>
</dbReference>
<dbReference type="Gene3D" id="3.40.50.1820">
    <property type="entry name" value="alpha/beta hydrolase"/>
    <property type="match status" value="1"/>
</dbReference>
<accession>A0A6J4JFJ9</accession>
<protein>
    <recommendedName>
        <fullName evidence="3">Dienelactone hydrolase domain-containing protein</fullName>
    </recommendedName>
</protein>
<dbReference type="SUPFAM" id="SSF53474">
    <property type="entry name" value="alpha/beta-Hydrolases"/>
    <property type="match status" value="1"/>
</dbReference>
<evidence type="ECO:0008006" key="3">
    <source>
        <dbReference type="Google" id="ProtNLM"/>
    </source>
</evidence>
<organism evidence="2">
    <name type="scientific">uncultured Craurococcus sp</name>
    <dbReference type="NCBI Taxonomy" id="1135998"/>
    <lineage>
        <taxon>Bacteria</taxon>
        <taxon>Pseudomonadati</taxon>
        <taxon>Pseudomonadota</taxon>
        <taxon>Alphaproteobacteria</taxon>
        <taxon>Acetobacterales</taxon>
        <taxon>Acetobacteraceae</taxon>
        <taxon>Craurococcus</taxon>
        <taxon>environmental samples</taxon>
    </lineage>
</organism>
<reference evidence="2" key="1">
    <citation type="submission" date="2020-02" db="EMBL/GenBank/DDBJ databases">
        <authorList>
            <person name="Meier V. D."/>
        </authorList>
    </citation>
    <scope>NUCLEOTIDE SEQUENCE</scope>
    <source>
        <strain evidence="2">AVDCRST_MAG27</strain>
    </source>
</reference>
<feature type="transmembrane region" description="Helical" evidence="1">
    <location>
        <begin position="7"/>
        <end position="25"/>
    </location>
</feature>
<gene>
    <name evidence="2" type="ORF">AVDCRST_MAG27-3532</name>
</gene>
<feature type="transmembrane region" description="Helical" evidence="1">
    <location>
        <begin position="37"/>
        <end position="61"/>
    </location>
</feature>
<evidence type="ECO:0000256" key="1">
    <source>
        <dbReference type="SAM" id="Phobius"/>
    </source>
</evidence>
<keyword evidence="1" id="KW-1133">Transmembrane helix</keyword>
<sequence>MDHLAEASGWIASACVLAAFLMRRMRPLRLAAIASNVAFVAYAAQLGLLPILLLHAALLPINLWRLWEQHRAEGAPKTSPRAGWAVVALLLALLLAPGPAAAGEMPAAPAAEIRFVEAGGLGGRLLLPARRPVAGLVLLLPDGLGADPRSATYVEQLLGADLAVFDVLRGDEDPAAVARAVAALPAAAGLEAEPVGVIGFGAGARRALGLGPGVAGRVLLYPGCAGLAATAATDPVLVLHGKADAGNSAEDCADLAERLASGGRPVRRIAYAGAGYAWDYPAYGQSQRSLLPLPDGGGLVAALAWPELTAMSAAQAAGFLGSALRARAW</sequence>
<dbReference type="AlphaFoldDB" id="A0A6J4JFJ9"/>
<keyword evidence="1" id="KW-0472">Membrane</keyword>